<gene>
    <name evidence="4" type="ORF">CP97_05935</name>
</gene>
<feature type="chain" id="PRO_5007772121" description="SPOR domain-containing protein" evidence="2">
    <location>
        <begin position="18"/>
        <end position="499"/>
    </location>
</feature>
<keyword evidence="5" id="KW-1185">Reference proteome</keyword>
<evidence type="ECO:0000313" key="4">
    <source>
        <dbReference type="EMBL" id="AKQ43214.2"/>
    </source>
</evidence>
<dbReference type="InterPro" id="IPR019734">
    <property type="entry name" value="TPR_rpt"/>
</dbReference>
<dbReference type="EMBL" id="CP011310">
    <property type="protein sequence ID" value="AKQ43214.2"/>
    <property type="molecule type" value="Genomic_DNA"/>
</dbReference>
<dbReference type="KEGG" id="ery:CP97_05935"/>
<reference evidence="5" key="2">
    <citation type="submission" date="2015-04" db="EMBL/GenBank/DDBJ databases">
        <title>The complete genome sequence of Erythrobacter sp. s21-N3.</title>
        <authorList>
            <person name="Zhuang L."/>
            <person name="Liu Y."/>
            <person name="Shao Z."/>
        </authorList>
    </citation>
    <scope>NUCLEOTIDE SEQUENCE [LARGE SCALE GENOMIC DNA]</scope>
    <source>
        <strain evidence="5">s21-N3</strain>
    </source>
</reference>
<reference evidence="4 5" key="1">
    <citation type="journal article" date="2015" name="Int. J. Syst. Evol. Microbiol.">
        <title>Erythrobacter atlanticus sp. nov., a bacterium from ocean sediment able to degrade polycyclic aromatic hydrocarbons.</title>
        <authorList>
            <person name="Zhuang L."/>
            <person name="Liu Y."/>
            <person name="Wang L."/>
            <person name="Wang W."/>
            <person name="Shao Z."/>
        </authorList>
    </citation>
    <scope>NUCLEOTIDE SEQUENCE [LARGE SCALE GENOMIC DNA]</scope>
    <source>
        <strain evidence="5">s21-N3</strain>
    </source>
</reference>
<proteinExistence type="predicted"/>
<dbReference type="SUPFAM" id="SSF48452">
    <property type="entry name" value="TPR-like"/>
    <property type="match status" value="1"/>
</dbReference>
<evidence type="ECO:0000256" key="1">
    <source>
        <dbReference type="PROSITE-ProRule" id="PRU00339"/>
    </source>
</evidence>
<accession>A0A0H4VJQ2</accession>
<keyword evidence="2" id="KW-0732">Signal</keyword>
<dbReference type="InterPro" id="IPR007730">
    <property type="entry name" value="SPOR-like_dom"/>
</dbReference>
<dbReference type="GO" id="GO:0042834">
    <property type="term" value="F:peptidoglycan binding"/>
    <property type="evidence" value="ECO:0007669"/>
    <property type="project" value="InterPro"/>
</dbReference>
<keyword evidence="1" id="KW-0802">TPR repeat</keyword>
<evidence type="ECO:0000259" key="3">
    <source>
        <dbReference type="Pfam" id="PF05036"/>
    </source>
</evidence>
<dbReference type="PROSITE" id="PS51257">
    <property type="entry name" value="PROKAR_LIPOPROTEIN"/>
    <property type="match status" value="1"/>
</dbReference>
<dbReference type="PROSITE" id="PS50005">
    <property type="entry name" value="TPR"/>
    <property type="match status" value="1"/>
</dbReference>
<dbReference type="AlphaFoldDB" id="A0A0H4VJQ2"/>
<feature type="domain" description="SPOR" evidence="3">
    <location>
        <begin position="404"/>
        <end position="466"/>
    </location>
</feature>
<name>A0A0H4VJQ2_9SPHN</name>
<evidence type="ECO:0000256" key="2">
    <source>
        <dbReference type="SAM" id="SignalP"/>
    </source>
</evidence>
<dbReference type="Gene3D" id="1.25.40.10">
    <property type="entry name" value="Tetratricopeptide repeat domain"/>
    <property type="match status" value="1"/>
</dbReference>
<dbReference type="InterPro" id="IPR011990">
    <property type="entry name" value="TPR-like_helical_dom_sf"/>
</dbReference>
<protein>
    <recommendedName>
        <fullName evidence="3">SPOR domain-containing protein</fullName>
    </recommendedName>
</protein>
<dbReference type="InterPro" id="IPR036680">
    <property type="entry name" value="SPOR-like_sf"/>
</dbReference>
<evidence type="ECO:0000313" key="5">
    <source>
        <dbReference type="Proteomes" id="UP000059113"/>
    </source>
</evidence>
<sequence length="499" mass="51544">MQKRNSTLGLGVTTAMAAVMLSGCATGTSPHAAVSANAGQSTPMTEHDRTIQAAETAVAANPRRAQHRMALGNAYLEGGRFASASTTFEDAMALGDNSPRAALSLTLALIGQARYSEAGSLLSDWEGQIAASDLGLALALSGQPERGIHILTNSIRGGENTVKSRQNLAYAYAVAGRWREARMMVAQDVPAHEVGQRIAEWSQLSNANAYQARIANLLGVPANVRDDGQPMHLALANGSSVPGMAADMSSQRGTSSAELAALDAGRMSVPATGSELPSVGAPRAIEPYQEPAPVTTASYAPARDTAATGFAEAFAPSADPAQEAPAIIASDDGLFLSAPAARYAPQPDPVAGPLTAPQIAGTEATEAPARTAARSAVSTRTPAIARPALVETAIAAGSMEAMSSHLVQLGSFSSEAGANRAWDIYVTRYPELADREKVITQAVVNGRNYWRVSAGGFDGSSSRAMCNFVDSSNGEGCISWAANSPLPGAIETGVRLARR</sequence>
<feature type="signal peptide" evidence="2">
    <location>
        <begin position="1"/>
        <end position="17"/>
    </location>
</feature>
<feature type="repeat" description="TPR" evidence="1">
    <location>
        <begin position="65"/>
        <end position="98"/>
    </location>
</feature>
<dbReference type="Proteomes" id="UP000059113">
    <property type="component" value="Chromosome"/>
</dbReference>
<organism evidence="4 5">
    <name type="scientific">Aurantiacibacter atlanticus</name>
    <dbReference type="NCBI Taxonomy" id="1648404"/>
    <lineage>
        <taxon>Bacteria</taxon>
        <taxon>Pseudomonadati</taxon>
        <taxon>Pseudomonadota</taxon>
        <taxon>Alphaproteobacteria</taxon>
        <taxon>Sphingomonadales</taxon>
        <taxon>Erythrobacteraceae</taxon>
        <taxon>Aurantiacibacter</taxon>
    </lineage>
</organism>
<dbReference type="Gene3D" id="3.30.70.1070">
    <property type="entry name" value="Sporulation related repeat"/>
    <property type="match status" value="1"/>
</dbReference>
<dbReference type="STRING" id="1648404.CP97_05935"/>
<dbReference type="Pfam" id="PF05036">
    <property type="entry name" value="SPOR"/>
    <property type="match status" value="1"/>
</dbReference>